<dbReference type="InterPro" id="IPR036565">
    <property type="entry name" value="Mur-like_cat_sf"/>
</dbReference>
<evidence type="ECO:0000256" key="5">
    <source>
        <dbReference type="ARBA" id="ARBA00022741"/>
    </source>
</evidence>
<protein>
    <recommendedName>
        <fullName evidence="2">tetrahydrofolate synthase</fullName>
        <ecNumber evidence="2">6.3.2.17</ecNumber>
    </recommendedName>
    <alternativeName>
        <fullName evidence="8">Tetrahydrofolylpolyglutamate synthase</fullName>
    </alternativeName>
</protein>
<evidence type="ECO:0000256" key="3">
    <source>
        <dbReference type="ARBA" id="ARBA00022598"/>
    </source>
</evidence>
<dbReference type="PANTHER" id="PTHR11136">
    <property type="entry name" value="FOLYLPOLYGLUTAMATE SYNTHASE-RELATED"/>
    <property type="match status" value="1"/>
</dbReference>
<dbReference type="PANTHER" id="PTHR11136:SF0">
    <property type="entry name" value="DIHYDROFOLATE SYNTHETASE-RELATED"/>
    <property type="match status" value="1"/>
</dbReference>
<evidence type="ECO:0000256" key="8">
    <source>
        <dbReference type="ARBA" id="ARBA00030592"/>
    </source>
</evidence>
<keyword evidence="7" id="KW-0460">Magnesium</keyword>
<evidence type="ECO:0000259" key="12">
    <source>
        <dbReference type="Pfam" id="PF08245"/>
    </source>
</evidence>
<dbReference type="Pfam" id="PF08245">
    <property type="entry name" value="Mur_ligase_M"/>
    <property type="match status" value="1"/>
</dbReference>
<dbReference type="Gene3D" id="3.90.190.20">
    <property type="entry name" value="Mur ligase, C-terminal domain"/>
    <property type="match status" value="1"/>
</dbReference>
<dbReference type="NCBIfam" id="TIGR01499">
    <property type="entry name" value="folC"/>
    <property type="match status" value="1"/>
</dbReference>
<gene>
    <name evidence="14" type="ORF">DW924_04315</name>
    <name evidence="13" type="ORF">DWV67_03550</name>
</gene>
<feature type="domain" description="Mur ligase C-terminal" evidence="11">
    <location>
        <begin position="313"/>
        <end position="436"/>
    </location>
</feature>
<dbReference type="GO" id="GO:0004326">
    <property type="term" value="F:tetrahydrofolylpolyglutamate synthase activity"/>
    <property type="evidence" value="ECO:0007669"/>
    <property type="project" value="UniProtKB-EC"/>
</dbReference>
<dbReference type="GO" id="GO:0046872">
    <property type="term" value="F:metal ion binding"/>
    <property type="evidence" value="ECO:0007669"/>
    <property type="project" value="UniProtKB-KW"/>
</dbReference>
<dbReference type="EMBL" id="QSFS01000003">
    <property type="protein sequence ID" value="RHA71881.1"/>
    <property type="molecule type" value="Genomic_DNA"/>
</dbReference>
<dbReference type="Gene3D" id="3.40.1190.10">
    <property type="entry name" value="Mur-like, catalytic domain"/>
    <property type="match status" value="1"/>
</dbReference>
<dbReference type="EC" id="6.3.2.17" evidence="2"/>
<evidence type="ECO:0000256" key="6">
    <source>
        <dbReference type="ARBA" id="ARBA00022840"/>
    </source>
</evidence>
<organism evidence="13 15">
    <name type="scientific">Dorea formicigenerans</name>
    <dbReference type="NCBI Taxonomy" id="39486"/>
    <lineage>
        <taxon>Bacteria</taxon>
        <taxon>Bacillati</taxon>
        <taxon>Bacillota</taxon>
        <taxon>Clostridia</taxon>
        <taxon>Lachnospirales</taxon>
        <taxon>Lachnospiraceae</taxon>
        <taxon>Dorea</taxon>
    </lineage>
</organism>
<dbReference type="InterPro" id="IPR001645">
    <property type="entry name" value="Folylpolyglutamate_synth"/>
</dbReference>
<keyword evidence="6 10" id="KW-0067">ATP-binding</keyword>
<evidence type="ECO:0000256" key="2">
    <source>
        <dbReference type="ARBA" id="ARBA00013025"/>
    </source>
</evidence>
<dbReference type="AlphaFoldDB" id="A0A395XTW9"/>
<keyword evidence="5 10" id="KW-0547">Nucleotide-binding</keyword>
<dbReference type="EMBL" id="QSAJ01000006">
    <property type="protein sequence ID" value="RGW54910.1"/>
    <property type="molecule type" value="Genomic_DNA"/>
</dbReference>
<feature type="domain" description="Mur ligase central" evidence="12">
    <location>
        <begin position="64"/>
        <end position="285"/>
    </location>
</feature>
<sequence length="457" mass="50595">MISLICKYHSKFYKKEGNKNVTYKEARVYLDEMSKYGSVLGLNTIRGLLHELGDPQDNLKFIHIAGTNGKGSVLAYTSTILSEAGCRTGRYVSPTVMSYLEKIQVGGTWISELDFAQSVEKIKEAIASLKAKGEPLPTLFEAETAMAFLYFRKMHCDMVVLETGLGGETDATNIVNNTICAAFATISVDHLGVIGDTLEEIARTKSGIIKPGCAVVSARQTDVVRNVLKKKAEEKNCSYVEAEPEKMKILTDSYDGITFSYKEFEKMHSNLAGQCQRENLATALEIVKQLRTLGYEIPDEAVRDGLAKTVWEGRFTCLRKNPVFIIDGAHNEDAAIKLRMSIERYFKGKEIQLIMGVFQDKEYEKITSILCPLAKKVYTVELPNKARTLSAGKLADCARKYCEEVEAKDSIQSAVDSATAACGAGMNNQVIIACGSLSYLGEVKRIVEENRKIEKSE</sequence>
<reference evidence="15 16" key="1">
    <citation type="submission" date="2018-08" db="EMBL/GenBank/DDBJ databases">
        <title>A genome reference for cultivated species of the human gut microbiota.</title>
        <authorList>
            <person name="Zou Y."/>
            <person name="Xue W."/>
            <person name="Luo G."/>
        </authorList>
    </citation>
    <scope>NUCLEOTIDE SEQUENCE [LARGE SCALE GENOMIC DNA]</scope>
    <source>
        <strain evidence="13 15">AF12-11</strain>
        <strain evidence="14 16">AM42-8</strain>
    </source>
</reference>
<name>A0A395XTW9_9FIRM</name>
<dbReference type="PROSITE" id="PS01012">
    <property type="entry name" value="FOLYLPOLYGLU_SYNT_2"/>
    <property type="match status" value="1"/>
</dbReference>
<evidence type="ECO:0000256" key="1">
    <source>
        <dbReference type="ARBA" id="ARBA00008276"/>
    </source>
</evidence>
<dbReference type="InterPro" id="IPR013221">
    <property type="entry name" value="Mur_ligase_cen"/>
</dbReference>
<dbReference type="SUPFAM" id="SSF53623">
    <property type="entry name" value="MurD-like peptide ligases, catalytic domain"/>
    <property type="match status" value="1"/>
</dbReference>
<keyword evidence="4" id="KW-0479">Metal-binding</keyword>
<evidence type="ECO:0000256" key="9">
    <source>
        <dbReference type="ARBA" id="ARBA00047493"/>
    </source>
</evidence>
<dbReference type="GO" id="GO:0005524">
    <property type="term" value="F:ATP binding"/>
    <property type="evidence" value="ECO:0007669"/>
    <property type="project" value="UniProtKB-KW"/>
</dbReference>
<dbReference type="SUPFAM" id="SSF53244">
    <property type="entry name" value="MurD-like peptide ligases, peptide-binding domain"/>
    <property type="match status" value="1"/>
</dbReference>
<accession>A0A395XTW9</accession>
<evidence type="ECO:0000313" key="13">
    <source>
        <dbReference type="EMBL" id="RGW54910.1"/>
    </source>
</evidence>
<dbReference type="Proteomes" id="UP000285642">
    <property type="component" value="Unassembled WGS sequence"/>
</dbReference>
<dbReference type="Proteomes" id="UP000266376">
    <property type="component" value="Unassembled WGS sequence"/>
</dbReference>
<dbReference type="InterPro" id="IPR004101">
    <property type="entry name" value="Mur_ligase_C"/>
</dbReference>
<keyword evidence="3 10" id="KW-0436">Ligase</keyword>
<comment type="similarity">
    <text evidence="1 10">Belongs to the folylpolyglutamate synthase family.</text>
</comment>
<dbReference type="PIRSF" id="PIRSF001563">
    <property type="entry name" value="Folylpolyglu_synth"/>
    <property type="match status" value="1"/>
</dbReference>
<evidence type="ECO:0000256" key="10">
    <source>
        <dbReference type="PIRNR" id="PIRNR001563"/>
    </source>
</evidence>
<comment type="catalytic activity">
    <reaction evidence="9">
        <text>(6S)-5,6,7,8-tetrahydrofolyl-(gamma-L-Glu)(n) + L-glutamate + ATP = (6S)-5,6,7,8-tetrahydrofolyl-(gamma-L-Glu)(n+1) + ADP + phosphate + H(+)</text>
        <dbReference type="Rhea" id="RHEA:10580"/>
        <dbReference type="Rhea" id="RHEA-COMP:14738"/>
        <dbReference type="Rhea" id="RHEA-COMP:14740"/>
        <dbReference type="ChEBI" id="CHEBI:15378"/>
        <dbReference type="ChEBI" id="CHEBI:29985"/>
        <dbReference type="ChEBI" id="CHEBI:30616"/>
        <dbReference type="ChEBI" id="CHEBI:43474"/>
        <dbReference type="ChEBI" id="CHEBI:141005"/>
        <dbReference type="ChEBI" id="CHEBI:456216"/>
        <dbReference type="EC" id="6.3.2.17"/>
    </reaction>
</comment>
<dbReference type="InterPro" id="IPR036615">
    <property type="entry name" value="Mur_ligase_C_dom_sf"/>
</dbReference>
<dbReference type="GO" id="GO:0005737">
    <property type="term" value="C:cytoplasm"/>
    <property type="evidence" value="ECO:0007669"/>
    <property type="project" value="TreeGrafter"/>
</dbReference>
<dbReference type="InterPro" id="IPR018109">
    <property type="entry name" value="Folylpolyglutamate_synth_CS"/>
</dbReference>
<evidence type="ECO:0000313" key="16">
    <source>
        <dbReference type="Proteomes" id="UP000285642"/>
    </source>
</evidence>
<evidence type="ECO:0000259" key="11">
    <source>
        <dbReference type="Pfam" id="PF02875"/>
    </source>
</evidence>
<dbReference type="GO" id="GO:0008841">
    <property type="term" value="F:dihydrofolate synthase activity"/>
    <property type="evidence" value="ECO:0007669"/>
    <property type="project" value="TreeGrafter"/>
</dbReference>
<evidence type="ECO:0000256" key="7">
    <source>
        <dbReference type="ARBA" id="ARBA00022842"/>
    </source>
</evidence>
<dbReference type="PROSITE" id="PS01011">
    <property type="entry name" value="FOLYLPOLYGLU_SYNT_1"/>
    <property type="match status" value="1"/>
</dbReference>
<evidence type="ECO:0000313" key="14">
    <source>
        <dbReference type="EMBL" id="RHA71881.1"/>
    </source>
</evidence>
<evidence type="ECO:0000313" key="15">
    <source>
        <dbReference type="Proteomes" id="UP000266376"/>
    </source>
</evidence>
<proteinExistence type="inferred from homology"/>
<dbReference type="Pfam" id="PF02875">
    <property type="entry name" value="Mur_ligase_C"/>
    <property type="match status" value="1"/>
</dbReference>
<comment type="caution">
    <text evidence="13">The sequence shown here is derived from an EMBL/GenBank/DDBJ whole genome shotgun (WGS) entry which is preliminary data.</text>
</comment>
<evidence type="ECO:0000256" key="4">
    <source>
        <dbReference type="ARBA" id="ARBA00022723"/>
    </source>
</evidence>